<evidence type="ECO:0008006" key="3">
    <source>
        <dbReference type="Google" id="ProtNLM"/>
    </source>
</evidence>
<organism evidence="1 2">
    <name type="scientific">Streptomyces pharetrae CZA14</name>
    <dbReference type="NCBI Taxonomy" id="1144883"/>
    <lineage>
        <taxon>Bacteria</taxon>
        <taxon>Bacillati</taxon>
        <taxon>Actinomycetota</taxon>
        <taxon>Actinomycetes</taxon>
        <taxon>Kitasatosporales</taxon>
        <taxon>Streptomycetaceae</taxon>
        <taxon>Streptomyces</taxon>
    </lineage>
</organism>
<proteinExistence type="predicted"/>
<comment type="caution">
    <text evidence="1">The sequence shown here is derived from an EMBL/GenBank/DDBJ whole genome shotgun (WGS) entry which is preliminary data.</text>
</comment>
<evidence type="ECO:0000313" key="2">
    <source>
        <dbReference type="Proteomes" id="UP000194266"/>
    </source>
</evidence>
<name>A0ABX3YB30_9ACTN</name>
<protein>
    <recommendedName>
        <fullName evidence="3">DUF1871 domain-containing protein</fullName>
    </recommendedName>
</protein>
<sequence>MQPGNRATEKALRHLLNEWDPIGVADVVQDEYDCLLPPLLRLLGGGADQAGIGDFLRHELEDHFGLAPQPSEPEAMAARVMAWWTATGRAAGERGGI</sequence>
<evidence type="ECO:0000313" key="1">
    <source>
        <dbReference type="EMBL" id="OSZ57002.1"/>
    </source>
</evidence>
<gene>
    <name evidence="1" type="ORF">OQI_29805</name>
</gene>
<dbReference type="RefSeq" id="WP_086172355.1">
    <property type="nucleotide sequence ID" value="NZ_MRYD01000233.1"/>
</dbReference>
<dbReference type="Proteomes" id="UP000194266">
    <property type="component" value="Unassembled WGS sequence"/>
</dbReference>
<accession>A0ABX3YB30</accession>
<dbReference type="EMBL" id="MRYD01000233">
    <property type="protein sequence ID" value="OSZ57002.1"/>
    <property type="molecule type" value="Genomic_DNA"/>
</dbReference>
<keyword evidence="2" id="KW-1185">Reference proteome</keyword>
<reference evidence="1 2" key="1">
    <citation type="submission" date="2016-12" db="EMBL/GenBank/DDBJ databases">
        <title>Genome Mining:The Detection of Biosynthetic Gene Clusters to Aid in the Expression of Curamycin A produced by Streptomyces sp. strain CZA14.</title>
        <authorList>
            <person name="Durrell K.A."/>
            <person name="Kirby B.M."/>
            <person name="Khan W."/>
            <person name="Mthethwa T."/>
            <person name="Le Roes-Hill M."/>
        </authorList>
    </citation>
    <scope>NUCLEOTIDE SEQUENCE [LARGE SCALE GENOMIC DNA]</scope>
    <source>
        <strain evidence="1 2">CZA14</strain>
    </source>
</reference>